<evidence type="ECO:0000256" key="2">
    <source>
        <dbReference type="ARBA" id="ARBA00022692"/>
    </source>
</evidence>
<protein>
    <recommendedName>
        <fullName evidence="11">G-protein coupled receptors family 1 profile domain-containing protein</fullName>
    </recommendedName>
</protein>
<feature type="transmembrane region" description="Helical" evidence="10">
    <location>
        <begin position="132"/>
        <end position="152"/>
    </location>
</feature>
<evidence type="ECO:0000256" key="10">
    <source>
        <dbReference type="SAM" id="Phobius"/>
    </source>
</evidence>
<dbReference type="PROSITE" id="PS00237">
    <property type="entry name" value="G_PROTEIN_RECEP_F1_1"/>
    <property type="match status" value="1"/>
</dbReference>
<keyword evidence="2 8" id="KW-0812">Transmembrane</keyword>
<dbReference type="PANTHER" id="PTHR24243">
    <property type="entry name" value="G-PROTEIN COUPLED RECEPTOR"/>
    <property type="match status" value="1"/>
</dbReference>
<evidence type="ECO:0000313" key="13">
    <source>
        <dbReference type="Proteomes" id="UP000245119"/>
    </source>
</evidence>
<feature type="transmembrane region" description="Helical" evidence="10">
    <location>
        <begin position="93"/>
        <end position="111"/>
    </location>
</feature>
<dbReference type="GO" id="GO:0004930">
    <property type="term" value="F:G protein-coupled receptor activity"/>
    <property type="evidence" value="ECO:0007669"/>
    <property type="project" value="UniProtKB-KW"/>
</dbReference>
<dbReference type="EMBL" id="PZQS01000005">
    <property type="protein sequence ID" value="PVD29897.1"/>
    <property type="molecule type" value="Genomic_DNA"/>
</dbReference>
<evidence type="ECO:0000256" key="8">
    <source>
        <dbReference type="RuleBase" id="RU000688"/>
    </source>
</evidence>
<evidence type="ECO:0000256" key="5">
    <source>
        <dbReference type="ARBA" id="ARBA00023136"/>
    </source>
</evidence>
<dbReference type="AlphaFoldDB" id="A0A2T7P8Z0"/>
<name>A0A2T7P8Z0_POMCA</name>
<keyword evidence="7 8" id="KW-0807">Transducer</keyword>
<gene>
    <name evidence="12" type="ORF">C0Q70_09154</name>
</gene>
<reference evidence="12 13" key="1">
    <citation type="submission" date="2018-04" db="EMBL/GenBank/DDBJ databases">
        <title>The genome of golden apple snail Pomacea canaliculata provides insight into stress tolerance and invasive adaptation.</title>
        <authorList>
            <person name="Liu C."/>
            <person name="Liu B."/>
            <person name="Ren Y."/>
            <person name="Zhang Y."/>
            <person name="Wang H."/>
            <person name="Li S."/>
            <person name="Jiang F."/>
            <person name="Yin L."/>
            <person name="Zhang G."/>
            <person name="Qian W."/>
            <person name="Fan W."/>
        </authorList>
    </citation>
    <scope>NUCLEOTIDE SEQUENCE [LARGE SCALE GENOMIC DNA]</scope>
    <source>
        <strain evidence="12">SZHN2017</strain>
        <tissue evidence="12">Muscle</tissue>
    </source>
</reference>
<sequence>MNNTNDTESELFQYYRTIEYQYYKVYIWVLVGVGVPGNVACILVTTSMTLTTATLYMSLLAVADLLALVLRLIFHQIAFYDVTVNTFVCKMEVFILLVSNYANWTLVLVCLERFLSIRFPLKKKIYFTKKRAILIAVLLGMILCLCHLYAFIQIDYKRVNTVIFRSLLLISQHLLVLDQILHRLFSTLCPAPHLSLSYHRQSEATTKGARGHGKDNPGYVRGDNADKS</sequence>
<dbReference type="PROSITE" id="PS50262">
    <property type="entry name" value="G_PROTEIN_RECEP_F1_2"/>
    <property type="match status" value="1"/>
</dbReference>
<evidence type="ECO:0000256" key="4">
    <source>
        <dbReference type="ARBA" id="ARBA00023040"/>
    </source>
</evidence>
<evidence type="ECO:0000256" key="9">
    <source>
        <dbReference type="SAM" id="MobiDB-lite"/>
    </source>
</evidence>
<dbReference type="Proteomes" id="UP000245119">
    <property type="component" value="Linkage Group LG5"/>
</dbReference>
<keyword evidence="5 10" id="KW-0472">Membrane</keyword>
<keyword evidence="6 8" id="KW-0675">Receptor</keyword>
<comment type="caution">
    <text evidence="12">The sequence shown here is derived from an EMBL/GenBank/DDBJ whole genome shotgun (WGS) entry which is preliminary data.</text>
</comment>
<evidence type="ECO:0000256" key="7">
    <source>
        <dbReference type="ARBA" id="ARBA00023224"/>
    </source>
</evidence>
<accession>A0A2T7P8Z0</accession>
<keyword evidence="4 8" id="KW-0297">G-protein coupled receptor</keyword>
<dbReference type="Pfam" id="PF00001">
    <property type="entry name" value="7tm_1"/>
    <property type="match status" value="1"/>
</dbReference>
<feature type="region of interest" description="Disordered" evidence="9">
    <location>
        <begin position="205"/>
        <end position="228"/>
    </location>
</feature>
<dbReference type="PANTHER" id="PTHR24243:SF230">
    <property type="entry name" value="G-PROTEIN COUPLED RECEPTORS FAMILY 1 PROFILE DOMAIN-CONTAINING PROTEIN"/>
    <property type="match status" value="1"/>
</dbReference>
<dbReference type="CDD" id="cd00637">
    <property type="entry name" value="7tm_classA_rhodopsin-like"/>
    <property type="match status" value="1"/>
</dbReference>
<evidence type="ECO:0000259" key="11">
    <source>
        <dbReference type="PROSITE" id="PS50262"/>
    </source>
</evidence>
<feature type="transmembrane region" description="Helical" evidence="10">
    <location>
        <begin position="53"/>
        <end position="73"/>
    </location>
</feature>
<dbReference type="InterPro" id="IPR000276">
    <property type="entry name" value="GPCR_Rhodpsn"/>
</dbReference>
<keyword evidence="3 10" id="KW-1133">Transmembrane helix</keyword>
<proteinExistence type="inferred from homology"/>
<evidence type="ECO:0000256" key="3">
    <source>
        <dbReference type="ARBA" id="ARBA00022989"/>
    </source>
</evidence>
<evidence type="ECO:0000256" key="6">
    <source>
        <dbReference type="ARBA" id="ARBA00023170"/>
    </source>
</evidence>
<keyword evidence="13" id="KW-1185">Reference proteome</keyword>
<feature type="transmembrane region" description="Helical" evidence="10">
    <location>
        <begin position="25"/>
        <end position="46"/>
    </location>
</feature>
<dbReference type="InterPro" id="IPR017452">
    <property type="entry name" value="GPCR_Rhodpsn_7TM"/>
</dbReference>
<comment type="similarity">
    <text evidence="8">Belongs to the G-protein coupled receptor 1 family.</text>
</comment>
<dbReference type="GO" id="GO:0005886">
    <property type="term" value="C:plasma membrane"/>
    <property type="evidence" value="ECO:0007669"/>
    <property type="project" value="TreeGrafter"/>
</dbReference>
<organism evidence="12 13">
    <name type="scientific">Pomacea canaliculata</name>
    <name type="common">Golden apple snail</name>
    <dbReference type="NCBI Taxonomy" id="400727"/>
    <lineage>
        <taxon>Eukaryota</taxon>
        <taxon>Metazoa</taxon>
        <taxon>Spiralia</taxon>
        <taxon>Lophotrochozoa</taxon>
        <taxon>Mollusca</taxon>
        <taxon>Gastropoda</taxon>
        <taxon>Caenogastropoda</taxon>
        <taxon>Architaenioglossa</taxon>
        <taxon>Ampullarioidea</taxon>
        <taxon>Ampullariidae</taxon>
        <taxon>Pomacea</taxon>
    </lineage>
</organism>
<dbReference type="PRINTS" id="PR00237">
    <property type="entry name" value="GPCRRHODOPSN"/>
</dbReference>
<evidence type="ECO:0000313" key="12">
    <source>
        <dbReference type="EMBL" id="PVD29897.1"/>
    </source>
</evidence>
<feature type="domain" description="G-protein coupled receptors family 1 profile" evidence="11">
    <location>
        <begin position="37"/>
        <end position="142"/>
    </location>
</feature>
<dbReference type="Gene3D" id="1.20.1070.10">
    <property type="entry name" value="Rhodopsin 7-helix transmembrane proteins"/>
    <property type="match status" value="1"/>
</dbReference>
<evidence type="ECO:0000256" key="1">
    <source>
        <dbReference type="ARBA" id="ARBA00004141"/>
    </source>
</evidence>
<comment type="subcellular location">
    <subcellularLocation>
        <location evidence="1">Membrane</location>
        <topology evidence="1">Multi-pass membrane protein</topology>
    </subcellularLocation>
</comment>
<dbReference type="SUPFAM" id="SSF81321">
    <property type="entry name" value="Family A G protein-coupled receptor-like"/>
    <property type="match status" value="1"/>
</dbReference>